<dbReference type="Pfam" id="PF18368">
    <property type="entry name" value="Ig_GlcNase"/>
    <property type="match status" value="1"/>
</dbReference>
<keyword evidence="6" id="KW-1185">Reference proteome</keyword>
<dbReference type="SUPFAM" id="SSF49785">
    <property type="entry name" value="Galactose-binding domain-like"/>
    <property type="match status" value="2"/>
</dbReference>
<evidence type="ECO:0000313" key="6">
    <source>
        <dbReference type="Proteomes" id="UP000245870"/>
    </source>
</evidence>
<dbReference type="Pfam" id="PF00703">
    <property type="entry name" value="Glyco_hydro_2"/>
    <property type="match status" value="1"/>
</dbReference>
<dbReference type="SUPFAM" id="SSF51445">
    <property type="entry name" value="(Trans)glycosidases"/>
    <property type="match status" value="1"/>
</dbReference>
<dbReference type="InterPro" id="IPR036156">
    <property type="entry name" value="Beta-gal/glucu_dom_sf"/>
</dbReference>
<dbReference type="InterPro" id="IPR008979">
    <property type="entry name" value="Galactose-bd-like_sf"/>
</dbReference>
<protein>
    <submittedName>
        <fullName evidence="5">Glycosyl hydrolase family 2</fullName>
    </submittedName>
</protein>
<dbReference type="InterPro" id="IPR000421">
    <property type="entry name" value="FA58C"/>
</dbReference>
<dbReference type="Gene3D" id="2.60.120.260">
    <property type="entry name" value="Galactose-binding domain-like"/>
    <property type="match status" value="2"/>
</dbReference>
<dbReference type="InterPro" id="IPR041351">
    <property type="entry name" value="Ig_GlcNase"/>
</dbReference>
<dbReference type="Pfam" id="PF22666">
    <property type="entry name" value="Glyco_hydro_2_N2"/>
    <property type="match status" value="1"/>
</dbReference>
<dbReference type="Gene3D" id="2.60.40.10">
    <property type="entry name" value="Immunoglobulins"/>
    <property type="match status" value="3"/>
</dbReference>
<dbReference type="RefSeq" id="WP_165815008.1">
    <property type="nucleotide sequence ID" value="NZ_QENY01000004.1"/>
</dbReference>
<organism evidence="5 6">
    <name type="scientific">Hallella colorans</name>
    <dbReference type="NCBI Taxonomy" id="1703337"/>
    <lineage>
        <taxon>Bacteria</taxon>
        <taxon>Pseudomonadati</taxon>
        <taxon>Bacteroidota</taxon>
        <taxon>Bacteroidia</taxon>
        <taxon>Bacteroidales</taxon>
        <taxon>Prevotellaceae</taxon>
        <taxon>Hallella</taxon>
    </lineage>
</organism>
<dbReference type="Gene3D" id="3.20.20.80">
    <property type="entry name" value="Glycosidases"/>
    <property type="match status" value="1"/>
</dbReference>
<dbReference type="Pfam" id="PF22633">
    <property type="entry name" value="F5_F8_type_C_2"/>
    <property type="match status" value="1"/>
</dbReference>
<dbReference type="PANTHER" id="PTHR43536">
    <property type="entry name" value="MANNOSYLGLYCOPROTEIN ENDO-BETA-MANNOSIDASE"/>
    <property type="match status" value="1"/>
</dbReference>
<evidence type="ECO:0000313" key="5">
    <source>
        <dbReference type="EMBL" id="PVX57429.1"/>
    </source>
</evidence>
<evidence type="ECO:0000256" key="2">
    <source>
        <dbReference type="ARBA" id="ARBA00022801"/>
    </source>
</evidence>
<dbReference type="SUPFAM" id="SSF49303">
    <property type="entry name" value="beta-Galactosidase/glucuronidase domain"/>
    <property type="match status" value="3"/>
</dbReference>
<dbReference type="InterPro" id="IPR013783">
    <property type="entry name" value="Ig-like_fold"/>
</dbReference>
<proteinExistence type="inferred from homology"/>
<gene>
    <name evidence="5" type="ORF">C7379_10445</name>
</gene>
<dbReference type="InterPro" id="IPR054593">
    <property type="entry name" value="Beta-mannosidase-like_N2"/>
</dbReference>
<dbReference type="InterPro" id="IPR017853">
    <property type="entry name" value="GH"/>
</dbReference>
<dbReference type="PANTHER" id="PTHR43536:SF1">
    <property type="entry name" value="MANNOSYLGLYCOPROTEIN ENDO-BETA-MANNOSIDASE"/>
    <property type="match status" value="1"/>
</dbReference>
<name>A0A2U0UIK6_9BACT</name>
<comment type="caution">
    <text evidence="5">The sequence shown here is derived from an EMBL/GenBank/DDBJ whole genome shotgun (WGS) entry which is preliminary data.</text>
</comment>
<sequence>MENKSFVLTLSLRDDAVDKQYKPHDMKNMKVKNWRIRVAWLMSLCLLIGHGMAVADDFTRGIGQYPGRPNEFVGPRMVQDNAYRNLALQRAAYASSSLDYNLTAQLVTDGIVTDRKPAWLDVKIDGKPLTLRDKEKTIDGNIHSGNYLFGPKTSIEYLWHNMRIDVDTLRLYCEMAYHPQVVDGLYLIRVMGTKDGRRWQKIGGMSGMGMPGFDTKQTVSSDPNKQEDPVRLPLRLMRSTIKLDPPGQYVGLRLEFEMKGCAYWRIFEFDKGSADSFQRTFTRESIDWRAQGQPQWLPAERFVSALAFSPKDLHPWVYVDLGKEVQAEKVVLRWLNRPRSGVVECSEDGKSWTTVTALPSTRRLTDELKCQRRCRYVRVMMDNTGNGQPLMLTEMEVWGRGGVVPRQRIDTTADIVNWELRREGDSRWIPATVPGTVLTSYRNIGSIPDNCVANNMRQISESFFMSDFHYRAVVRGRRLAPGKHVYLNFDGVNWKAIVWLNGHRLGQIDGAFHRARFDVSTLLRAGDNLLEVKVLRNSHFGAVKVKNEESTDLNGGVLGADNPTFHASIGWDWITSVPGREVGIYNDVYLSSDDGVSLSDPVVTTVLSRDKVQTATMTPRVRVTNNSDQARQVVLKGWIGALHYAQTVELAARQEKEVTFSPDHFAQLKNQQMRLWWPNGYGDAYLYDAGFAICETGHHDESTRLTFKAGIREVSYRDMDTALKIYVNGKRVTPLGGNWGFPEINLNYRGREYDAAVRYHRDIHFNMIRNWVGQIPDEEFYEACDKYGIMVWQDFWLANPWDGPDPVDEAMFLANSADYISRVRRYPCLTIYVGRNEGFPPQTIDNALRQQIARLHPQLGFISNSADQGVSGHGAYRLMPTEYYFKEQTRLLHSERGLPNVPSIQSLRRMLQSDALWPIGLGWAQHDFTMGGAQRASSLVKLLESRFGQPKSAEQFSQWAQWLCYDGYRAMYEGCQQYRMGLLNWMSHSCWPSMVWCTYDYYLEPTAAYFGAKKACEPLHVQFNPVSRQVQVVNMGTGRHHALNVKAQVLNIEGKIVSEQTAIVSVDEDTTANVLTLREPADALYFVRLSLVENNVELSQNCYVQGRTDADWQLLRTLPMAQVAIDARFEPSCRKDGDGTNACSNYLDGSDTDADCCGNDDEMVGCVTLRNTSSTPALMIRLNLVGADGEQILPVLYSDNYFHLMPGEQKVVRVSYRKEDGRGVKPHVEISSFK</sequence>
<reference evidence="5 6" key="1">
    <citation type="submission" date="2018-05" db="EMBL/GenBank/DDBJ databases">
        <title>Genomic Encyclopedia of Type Strains, Phase IV (KMG-IV): sequencing the most valuable type-strain genomes for metagenomic binning, comparative biology and taxonomic classification.</title>
        <authorList>
            <person name="Goeker M."/>
        </authorList>
    </citation>
    <scope>NUCLEOTIDE SEQUENCE [LARGE SCALE GENOMIC DNA]</scope>
    <source>
        <strain evidence="5 6">DSM 100333</strain>
    </source>
</reference>
<evidence type="ECO:0000259" key="4">
    <source>
        <dbReference type="PROSITE" id="PS50022"/>
    </source>
</evidence>
<dbReference type="PROSITE" id="PS50022">
    <property type="entry name" value="FA58C_3"/>
    <property type="match status" value="1"/>
</dbReference>
<feature type="domain" description="F5/8 type C" evidence="4">
    <location>
        <begin position="296"/>
        <end position="400"/>
    </location>
</feature>
<dbReference type="EMBL" id="QENY01000004">
    <property type="protein sequence ID" value="PVX57429.1"/>
    <property type="molecule type" value="Genomic_DNA"/>
</dbReference>
<keyword evidence="3" id="KW-0326">Glycosidase</keyword>
<dbReference type="InterPro" id="IPR006102">
    <property type="entry name" value="Ig-like_GH2"/>
</dbReference>
<evidence type="ECO:0000256" key="3">
    <source>
        <dbReference type="ARBA" id="ARBA00023295"/>
    </source>
</evidence>
<evidence type="ECO:0000256" key="1">
    <source>
        <dbReference type="ARBA" id="ARBA00007401"/>
    </source>
</evidence>
<keyword evidence="2 5" id="KW-0378">Hydrolase</keyword>
<accession>A0A2U0UIK6</accession>
<comment type="similarity">
    <text evidence="1">Belongs to the glycosyl hydrolase 2 family.</text>
</comment>
<dbReference type="AlphaFoldDB" id="A0A2U0UIK6"/>
<dbReference type="GO" id="GO:0004553">
    <property type="term" value="F:hydrolase activity, hydrolyzing O-glycosyl compounds"/>
    <property type="evidence" value="ECO:0007669"/>
    <property type="project" value="InterPro"/>
</dbReference>
<dbReference type="InterPro" id="IPR043534">
    <property type="entry name" value="EBDG/EBM"/>
</dbReference>
<dbReference type="Proteomes" id="UP000245870">
    <property type="component" value="Unassembled WGS sequence"/>
</dbReference>